<dbReference type="PANTHER" id="PTHR35043:SF7">
    <property type="entry name" value="TRANSCRIPTION FACTOR DOMAIN-CONTAINING PROTEIN"/>
    <property type="match status" value="1"/>
</dbReference>
<feature type="signal peptide" evidence="3">
    <location>
        <begin position="1"/>
        <end position="21"/>
    </location>
</feature>
<feature type="region of interest" description="Disordered" evidence="1">
    <location>
        <begin position="156"/>
        <end position="185"/>
    </location>
</feature>
<proteinExistence type="predicted"/>
<feature type="compositionally biased region" description="Polar residues" evidence="1">
    <location>
        <begin position="176"/>
        <end position="185"/>
    </location>
</feature>
<evidence type="ECO:0000256" key="2">
    <source>
        <dbReference type="SAM" id="Phobius"/>
    </source>
</evidence>
<feature type="transmembrane region" description="Helical" evidence="2">
    <location>
        <begin position="294"/>
        <end position="313"/>
    </location>
</feature>
<name>A0A1L7XD84_9HELO</name>
<feature type="chain" id="PRO_5012431116" evidence="3">
    <location>
        <begin position="22"/>
        <end position="500"/>
    </location>
</feature>
<dbReference type="Proteomes" id="UP000184330">
    <property type="component" value="Unassembled WGS sequence"/>
</dbReference>
<evidence type="ECO:0000256" key="1">
    <source>
        <dbReference type="SAM" id="MobiDB-lite"/>
    </source>
</evidence>
<evidence type="ECO:0000313" key="4">
    <source>
        <dbReference type="EMBL" id="CZR62982.1"/>
    </source>
</evidence>
<protein>
    <submittedName>
        <fullName evidence="4">Uncharacterized protein</fullName>
    </submittedName>
</protein>
<feature type="transmembrane region" description="Helical" evidence="2">
    <location>
        <begin position="389"/>
        <end position="408"/>
    </location>
</feature>
<dbReference type="EMBL" id="FJOG01000022">
    <property type="protein sequence ID" value="CZR62982.1"/>
    <property type="molecule type" value="Genomic_DNA"/>
</dbReference>
<dbReference type="AlphaFoldDB" id="A0A1L7XD84"/>
<reference evidence="4 5" key="1">
    <citation type="submission" date="2016-03" db="EMBL/GenBank/DDBJ databases">
        <authorList>
            <person name="Ploux O."/>
        </authorList>
    </citation>
    <scope>NUCLEOTIDE SEQUENCE [LARGE SCALE GENOMIC DNA]</scope>
    <source>
        <strain evidence="4 5">UAMH 11012</strain>
    </source>
</reference>
<dbReference type="PANTHER" id="PTHR35043">
    <property type="entry name" value="TRANSCRIPTION FACTOR DOMAIN-CONTAINING PROTEIN"/>
    <property type="match status" value="1"/>
</dbReference>
<keyword evidence="2" id="KW-0812">Transmembrane</keyword>
<evidence type="ECO:0000256" key="3">
    <source>
        <dbReference type="SAM" id="SignalP"/>
    </source>
</evidence>
<gene>
    <name evidence="4" type="ORF">PAC_12879</name>
</gene>
<feature type="transmembrane region" description="Helical" evidence="2">
    <location>
        <begin position="423"/>
        <end position="442"/>
    </location>
</feature>
<organism evidence="4 5">
    <name type="scientific">Phialocephala subalpina</name>
    <dbReference type="NCBI Taxonomy" id="576137"/>
    <lineage>
        <taxon>Eukaryota</taxon>
        <taxon>Fungi</taxon>
        <taxon>Dikarya</taxon>
        <taxon>Ascomycota</taxon>
        <taxon>Pezizomycotina</taxon>
        <taxon>Leotiomycetes</taxon>
        <taxon>Helotiales</taxon>
        <taxon>Mollisiaceae</taxon>
        <taxon>Phialocephala</taxon>
        <taxon>Phialocephala fortinii species complex</taxon>
    </lineage>
</organism>
<keyword evidence="2" id="KW-0472">Membrane</keyword>
<accession>A0A1L7XD84</accession>
<feature type="transmembrane region" description="Helical" evidence="2">
    <location>
        <begin position="462"/>
        <end position="483"/>
    </location>
</feature>
<dbReference type="OrthoDB" id="3061561at2759"/>
<keyword evidence="5" id="KW-1185">Reference proteome</keyword>
<keyword evidence="2" id="KW-1133">Transmembrane helix</keyword>
<sequence>MTINLHKFAILQLLLVQIASSTVFYPNCSIPTQNSDFVSGPDVRSTLDILYGSLITIFLCTWTAQHLCLPPPPKEGTRYLLQICQSVWRKLKWMLVAIIMPEFMVGKALGDFIATYRSSRCEVMQKHARRSNTEWTMTHAFYANMGGVILREGASDQRANPCDSPFPSSALREDQSPSQPTSRTSITTRVLDRYLCRAVGVWSRQHDMWTEDDYLPKYPSSLTSFTLPVAVNSAHLCALISRGLIQQLPSISKIEIQDKSKEDLVVKALTLGQVGWFIIQLAVRKAKHLPCSQLEIAVLGFAICTCITYVLWLRKPKDIKVGTDVSTTHKLTVNDKVKIVWLNHSGFFENSLLGTTGRKPTLAIPNDIINMETTLFYYKEYHTLDGEDLGFIIGAVVFGACHCIAWDFDFPTAVEQTTWKATSIYTVAAMPVLYFSWAFLSWTKLIDKFDGLLRRALSCTTYGLYALCRVFIMVELFRSLAYLPPEAFLATWSASLPHVN</sequence>
<keyword evidence="3" id="KW-0732">Signal</keyword>
<evidence type="ECO:0000313" key="5">
    <source>
        <dbReference type="Proteomes" id="UP000184330"/>
    </source>
</evidence>